<evidence type="ECO:0000256" key="5">
    <source>
        <dbReference type="ARBA" id="ARBA00023316"/>
    </source>
</evidence>
<evidence type="ECO:0000256" key="8">
    <source>
        <dbReference type="SAM" id="SignalP"/>
    </source>
</evidence>
<dbReference type="CDD" id="cd16913">
    <property type="entry name" value="YkuD_like"/>
    <property type="match status" value="1"/>
</dbReference>
<keyword evidence="8" id="KW-0732">Signal</keyword>
<dbReference type="GO" id="GO:0071555">
    <property type="term" value="P:cell wall organization"/>
    <property type="evidence" value="ECO:0007669"/>
    <property type="project" value="UniProtKB-UniRule"/>
</dbReference>
<dbReference type="GO" id="GO:0005576">
    <property type="term" value="C:extracellular region"/>
    <property type="evidence" value="ECO:0007669"/>
    <property type="project" value="TreeGrafter"/>
</dbReference>
<evidence type="ECO:0000256" key="7">
    <source>
        <dbReference type="SAM" id="MobiDB-lite"/>
    </source>
</evidence>
<feature type="active site" description="Proton donor/acceptor" evidence="6">
    <location>
        <position position="212"/>
    </location>
</feature>
<dbReference type="OrthoDB" id="8887048at2"/>
<feature type="chain" id="PRO_5012699030" evidence="8">
    <location>
        <begin position="29"/>
        <end position="246"/>
    </location>
</feature>
<dbReference type="GO" id="GO:0071972">
    <property type="term" value="F:peptidoglycan L,D-transpeptidase activity"/>
    <property type="evidence" value="ECO:0007669"/>
    <property type="project" value="TreeGrafter"/>
</dbReference>
<dbReference type="PANTHER" id="PTHR30582">
    <property type="entry name" value="L,D-TRANSPEPTIDASE"/>
    <property type="match status" value="1"/>
</dbReference>
<evidence type="ECO:0000313" key="11">
    <source>
        <dbReference type="Proteomes" id="UP000221653"/>
    </source>
</evidence>
<dbReference type="InterPro" id="IPR005490">
    <property type="entry name" value="LD_TPept_cat_dom"/>
</dbReference>
<dbReference type="GO" id="GO:0016740">
    <property type="term" value="F:transferase activity"/>
    <property type="evidence" value="ECO:0007669"/>
    <property type="project" value="UniProtKB-KW"/>
</dbReference>
<dbReference type="PROSITE" id="PS52029">
    <property type="entry name" value="LD_TPASE"/>
    <property type="match status" value="1"/>
</dbReference>
<keyword evidence="10" id="KW-0449">Lipoprotein</keyword>
<keyword evidence="11" id="KW-1185">Reference proteome</keyword>
<evidence type="ECO:0000256" key="2">
    <source>
        <dbReference type="ARBA" id="ARBA00022679"/>
    </source>
</evidence>
<dbReference type="Gene3D" id="2.40.440.10">
    <property type="entry name" value="L,D-transpeptidase catalytic domain-like"/>
    <property type="match status" value="1"/>
</dbReference>
<evidence type="ECO:0000313" key="10">
    <source>
        <dbReference type="EMBL" id="PFG27209.1"/>
    </source>
</evidence>
<dbReference type="UniPathway" id="UPA00219"/>
<proteinExistence type="predicted"/>
<dbReference type="InterPro" id="IPR050979">
    <property type="entry name" value="LD-transpeptidase"/>
</dbReference>
<dbReference type="AlphaFoldDB" id="A0A2A9DMS1"/>
<feature type="active site" description="Nucleophile" evidence="6">
    <location>
        <position position="222"/>
    </location>
</feature>
<dbReference type="PANTHER" id="PTHR30582:SF2">
    <property type="entry name" value="L,D-TRANSPEPTIDASE YCIB-RELATED"/>
    <property type="match status" value="1"/>
</dbReference>
<evidence type="ECO:0000256" key="3">
    <source>
        <dbReference type="ARBA" id="ARBA00022960"/>
    </source>
</evidence>
<comment type="pathway">
    <text evidence="1 6">Cell wall biogenesis; peptidoglycan biosynthesis.</text>
</comment>
<reference evidence="10 11" key="1">
    <citation type="submission" date="2017-10" db="EMBL/GenBank/DDBJ databases">
        <title>Sequencing the genomes of 1000 actinobacteria strains.</title>
        <authorList>
            <person name="Klenk H.-P."/>
        </authorList>
    </citation>
    <scope>NUCLEOTIDE SEQUENCE [LARGE SCALE GENOMIC DNA]</scope>
    <source>
        <strain evidence="10 11">DSM 20688</strain>
    </source>
</reference>
<dbReference type="Pfam" id="PF03734">
    <property type="entry name" value="YkuD"/>
    <property type="match status" value="1"/>
</dbReference>
<organism evidence="10 11">
    <name type="scientific">Corynebacterium renale</name>
    <dbReference type="NCBI Taxonomy" id="1724"/>
    <lineage>
        <taxon>Bacteria</taxon>
        <taxon>Bacillati</taxon>
        <taxon>Actinomycetota</taxon>
        <taxon>Actinomycetes</taxon>
        <taxon>Mycobacteriales</taxon>
        <taxon>Corynebacteriaceae</taxon>
        <taxon>Corynebacterium</taxon>
    </lineage>
</organism>
<accession>A0A2A9DMS1</accession>
<evidence type="ECO:0000256" key="1">
    <source>
        <dbReference type="ARBA" id="ARBA00004752"/>
    </source>
</evidence>
<evidence type="ECO:0000256" key="6">
    <source>
        <dbReference type="PROSITE-ProRule" id="PRU01373"/>
    </source>
</evidence>
<feature type="signal peptide" evidence="8">
    <location>
        <begin position="1"/>
        <end position="28"/>
    </location>
</feature>
<sequence length="246" mass="25927">MINHLKRAGVATLAACALALPAAPHATAAPAMSSAVSVGSLSSQNDIEAAFRGIEAGARDAAWNVRNQLHAVANTLPDNGTRQAVKDAVDATANALFPGIVAERTPAPAPAPAPTIEVPENAAPANPVAGSPCPPSARVCVDLAGDRTWLQRDGKVEYGPVTMSHGAPSPNTETPKGTFPVNRKVRHEVSREFNNAPMPYAIYFTYNGHAFHQGTYVPSHGCIRMAQQDAAHYFDNVNLGDQVFIY</sequence>
<gene>
    <name evidence="10" type="ORF">ATK06_0259</name>
</gene>
<keyword evidence="4 6" id="KW-0573">Peptidoglycan synthesis</keyword>
<dbReference type="GO" id="GO:0008360">
    <property type="term" value="P:regulation of cell shape"/>
    <property type="evidence" value="ECO:0007669"/>
    <property type="project" value="UniProtKB-UniRule"/>
</dbReference>
<dbReference type="GO" id="GO:0018104">
    <property type="term" value="P:peptidoglycan-protein cross-linking"/>
    <property type="evidence" value="ECO:0007669"/>
    <property type="project" value="TreeGrafter"/>
</dbReference>
<evidence type="ECO:0000256" key="4">
    <source>
        <dbReference type="ARBA" id="ARBA00022984"/>
    </source>
</evidence>
<dbReference type="Proteomes" id="UP000221653">
    <property type="component" value="Unassembled WGS sequence"/>
</dbReference>
<dbReference type="EMBL" id="PDJF01000001">
    <property type="protein sequence ID" value="PFG27209.1"/>
    <property type="molecule type" value="Genomic_DNA"/>
</dbReference>
<keyword evidence="5 6" id="KW-0961">Cell wall biogenesis/degradation</keyword>
<keyword evidence="3 6" id="KW-0133">Cell shape</keyword>
<name>A0A2A9DMS1_9CORY</name>
<comment type="caution">
    <text evidence="10">The sequence shown here is derived from an EMBL/GenBank/DDBJ whole genome shotgun (WGS) entry which is preliminary data.</text>
</comment>
<dbReference type="InterPro" id="IPR038063">
    <property type="entry name" value="Transpep_catalytic_dom"/>
</dbReference>
<protein>
    <submittedName>
        <fullName evidence="10">Lipoprotein-anchoring transpeptidase ErfK/SrfK</fullName>
    </submittedName>
</protein>
<feature type="region of interest" description="Disordered" evidence="7">
    <location>
        <begin position="159"/>
        <end position="178"/>
    </location>
</feature>
<dbReference type="STRING" id="1724.GCA_001044175_01535"/>
<dbReference type="SUPFAM" id="SSF141523">
    <property type="entry name" value="L,D-transpeptidase catalytic domain-like"/>
    <property type="match status" value="1"/>
</dbReference>
<feature type="domain" description="L,D-TPase catalytic" evidence="9">
    <location>
        <begin position="137"/>
        <end position="246"/>
    </location>
</feature>
<evidence type="ECO:0000259" key="9">
    <source>
        <dbReference type="PROSITE" id="PS52029"/>
    </source>
</evidence>
<dbReference type="RefSeq" id="WP_048379882.1">
    <property type="nucleotide sequence ID" value="NZ_LDYE01000006.1"/>
</dbReference>
<keyword evidence="2" id="KW-0808">Transferase</keyword>